<dbReference type="PROSITE" id="PS51779">
    <property type="entry name" value="POTRA"/>
    <property type="match status" value="1"/>
</dbReference>
<evidence type="ECO:0000256" key="2">
    <source>
        <dbReference type="ARBA" id="ARBA00022475"/>
    </source>
</evidence>
<keyword evidence="6 8" id="KW-0472">Membrane</keyword>
<feature type="domain" description="POTRA" evidence="9">
    <location>
        <begin position="51"/>
        <end position="122"/>
    </location>
</feature>
<dbReference type="InterPro" id="IPR050487">
    <property type="entry name" value="FtsQ_DivIB"/>
</dbReference>
<dbReference type="PANTHER" id="PTHR37820">
    <property type="entry name" value="CELL DIVISION PROTEIN DIVIB"/>
    <property type="match status" value="1"/>
</dbReference>
<dbReference type="OrthoDB" id="527430at2"/>
<dbReference type="AlphaFoldDB" id="U5DM97"/>
<dbReference type="Gene3D" id="3.10.20.310">
    <property type="entry name" value="membrane protein fhac"/>
    <property type="match status" value="1"/>
</dbReference>
<dbReference type="InterPro" id="IPR013685">
    <property type="entry name" value="POTRA_FtsQ_type"/>
</dbReference>
<organism evidence="10 11">
    <name type="scientific">Rubidibacter lacunae KORDI 51-2</name>
    <dbReference type="NCBI Taxonomy" id="582515"/>
    <lineage>
        <taxon>Bacteria</taxon>
        <taxon>Bacillati</taxon>
        <taxon>Cyanobacteriota</taxon>
        <taxon>Cyanophyceae</taxon>
        <taxon>Oscillatoriophycideae</taxon>
        <taxon>Chroococcales</taxon>
        <taxon>Aphanothecaceae</taxon>
        <taxon>Rubidibacter</taxon>
    </lineage>
</organism>
<evidence type="ECO:0000256" key="3">
    <source>
        <dbReference type="ARBA" id="ARBA00022618"/>
    </source>
</evidence>
<evidence type="ECO:0000313" key="10">
    <source>
        <dbReference type="EMBL" id="ERN42801.1"/>
    </source>
</evidence>
<sequence>MNVYVSLPAVRDRRQQRRRQRQQLVLQNFWRLALGCGLVWGLCWGLTLPRWRFDRVEVVVEGNRRLTADTIRERLAAAAEQSLWQVEPQNLERALATTAPVAEATVERRLLPPRVTVTVRERPPVAMTQPVSPEQADTTQTPAAVPGFLDATGIWMPQSSYTDPDRERDAMALSAIGYGEHYRQEWKKLYHQLQESPIAVRSIDWRDPSNLIVHTELGIAHCGPYGRRFPAQLIALSRLRNLPERVDVSQISYIDLRDPDTPAIAFEPTAAEATE</sequence>
<gene>
    <name evidence="10" type="ORF">KR51_00004180</name>
</gene>
<dbReference type="PANTHER" id="PTHR37820:SF1">
    <property type="entry name" value="CELL DIVISION PROTEIN FTSQ"/>
    <property type="match status" value="1"/>
</dbReference>
<dbReference type="InParanoid" id="U5DM97"/>
<dbReference type="InterPro" id="IPR034746">
    <property type="entry name" value="POTRA"/>
</dbReference>
<keyword evidence="4 8" id="KW-0812">Transmembrane</keyword>
<proteinExistence type="predicted"/>
<dbReference type="STRING" id="582515.KR51_00004180"/>
<evidence type="ECO:0000256" key="7">
    <source>
        <dbReference type="ARBA" id="ARBA00023306"/>
    </source>
</evidence>
<keyword evidence="7" id="KW-0131">Cell cycle</keyword>
<comment type="subcellular location">
    <subcellularLocation>
        <location evidence="1">Membrane</location>
    </subcellularLocation>
</comment>
<keyword evidence="11" id="KW-1185">Reference proteome</keyword>
<evidence type="ECO:0000256" key="5">
    <source>
        <dbReference type="ARBA" id="ARBA00022989"/>
    </source>
</evidence>
<keyword evidence="2" id="KW-1003">Cell membrane</keyword>
<comment type="caution">
    <text evidence="10">The sequence shown here is derived from an EMBL/GenBank/DDBJ whole genome shotgun (WGS) entry which is preliminary data.</text>
</comment>
<evidence type="ECO:0000256" key="4">
    <source>
        <dbReference type="ARBA" id="ARBA00022692"/>
    </source>
</evidence>
<dbReference type="EMBL" id="ASSJ01000006">
    <property type="protein sequence ID" value="ERN42801.1"/>
    <property type="molecule type" value="Genomic_DNA"/>
</dbReference>
<dbReference type="PATRIC" id="fig|582515.4.peg.467"/>
<keyword evidence="3 10" id="KW-0132">Cell division</keyword>
<dbReference type="RefSeq" id="WP_022604250.1">
    <property type="nucleotide sequence ID" value="NZ_ASSJ01000006.1"/>
</dbReference>
<keyword evidence="5 8" id="KW-1133">Transmembrane helix</keyword>
<evidence type="ECO:0000256" key="8">
    <source>
        <dbReference type="SAM" id="Phobius"/>
    </source>
</evidence>
<evidence type="ECO:0000256" key="6">
    <source>
        <dbReference type="ARBA" id="ARBA00023136"/>
    </source>
</evidence>
<reference evidence="10 11" key="1">
    <citation type="submission" date="2013-05" db="EMBL/GenBank/DDBJ databases">
        <title>Draft genome sequence of Rubidibacter lacunae KORDI 51-2.</title>
        <authorList>
            <person name="Choi D.H."/>
            <person name="Noh J.H."/>
            <person name="Kwon K.-K."/>
            <person name="Lee J.-H."/>
            <person name="Ryu J.-Y."/>
        </authorList>
    </citation>
    <scope>NUCLEOTIDE SEQUENCE [LARGE SCALE GENOMIC DNA]</scope>
    <source>
        <strain evidence="10 11">KORDI 51-2</strain>
    </source>
</reference>
<dbReference type="Pfam" id="PF08478">
    <property type="entry name" value="POTRA_1"/>
    <property type="match status" value="1"/>
</dbReference>
<dbReference type="GO" id="GO:0051301">
    <property type="term" value="P:cell division"/>
    <property type="evidence" value="ECO:0007669"/>
    <property type="project" value="UniProtKB-KW"/>
</dbReference>
<evidence type="ECO:0000259" key="9">
    <source>
        <dbReference type="PROSITE" id="PS51779"/>
    </source>
</evidence>
<dbReference type="GO" id="GO:0005886">
    <property type="term" value="C:plasma membrane"/>
    <property type="evidence" value="ECO:0007669"/>
    <property type="project" value="TreeGrafter"/>
</dbReference>
<protein>
    <submittedName>
        <fullName evidence="10">Cell division septal protein</fullName>
    </submittedName>
</protein>
<dbReference type="eggNOG" id="COG1589">
    <property type="taxonomic scope" value="Bacteria"/>
</dbReference>
<accession>U5DM97</accession>
<evidence type="ECO:0000313" key="11">
    <source>
        <dbReference type="Proteomes" id="UP000016960"/>
    </source>
</evidence>
<evidence type="ECO:0000256" key="1">
    <source>
        <dbReference type="ARBA" id="ARBA00004370"/>
    </source>
</evidence>
<dbReference type="Proteomes" id="UP000016960">
    <property type="component" value="Unassembled WGS sequence"/>
</dbReference>
<feature type="transmembrane region" description="Helical" evidence="8">
    <location>
        <begin position="29"/>
        <end position="48"/>
    </location>
</feature>
<name>U5DM97_9CHRO</name>